<dbReference type="PANTHER" id="PTHR30193">
    <property type="entry name" value="ABC TRANSPORTER PERMEASE PROTEIN"/>
    <property type="match status" value="1"/>
</dbReference>
<dbReference type="RefSeq" id="WP_378047954.1">
    <property type="nucleotide sequence ID" value="NZ_JBHMDN010000016.1"/>
</dbReference>
<keyword evidence="5 7" id="KW-1133">Transmembrane helix</keyword>
<dbReference type="CDD" id="cd06261">
    <property type="entry name" value="TM_PBP2"/>
    <property type="match status" value="1"/>
</dbReference>
<feature type="transmembrane region" description="Helical" evidence="7">
    <location>
        <begin position="71"/>
        <end position="97"/>
    </location>
</feature>
<dbReference type="Gene3D" id="1.10.3720.10">
    <property type="entry name" value="MetI-like"/>
    <property type="match status" value="1"/>
</dbReference>
<comment type="subcellular location">
    <subcellularLocation>
        <location evidence="1 7">Cell membrane</location>
        <topology evidence="1 7">Multi-pass membrane protein</topology>
    </subcellularLocation>
</comment>
<dbReference type="Proteomes" id="UP001596378">
    <property type="component" value="Unassembled WGS sequence"/>
</dbReference>
<evidence type="ECO:0000313" key="10">
    <source>
        <dbReference type="Proteomes" id="UP001596378"/>
    </source>
</evidence>
<comment type="caution">
    <text evidence="9">The sequence shown here is derived from an EMBL/GenBank/DDBJ whole genome shotgun (WGS) entry which is preliminary data.</text>
</comment>
<dbReference type="EMBL" id="JBHTAI010000002">
    <property type="protein sequence ID" value="MFC7147855.1"/>
    <property type="molecule type" value="Genomic_DNA"/>
</dbReference>
<dbReference type="SUPFAM" id="SSF160964">
    <property type="entry name" value="MalF N-terminal region-like"/>
    <property type="match status" value="1"/>
</dbReference>
<evidence type="ECO:0000256" key="4">
    <source>
        <dbReference type="ARBA" id="ARBA00022692"/>
    </source>
</evidence>
<protein>
    <submittedName>
        <fullName evidence="9">Carbohydrate ABC transporter permease</fullName>
    </submittedName>
</protein>
<keyword evidence="10" id="KW-1185">Reference proteome</keyword>
<evidence type="ECO:0000256" key="2">
    <source>
        <dbReference type="ARBA" id="ARBA00022448"/>
    </source>
</evidence>
<sequence length="296" mass="33248">MKTRGQLQRRFYPLWFAFPALAVYFIFFIFPNLMSFVFAFTDWNSNNMKSMTFNGLHNFRFLFSDPIFGRAVLNTLTFTFVTVVFTNAFGFLMALGVNMKLKTTNFLRTVFFAPYMLSTIVTGLVFGAIYNPQHGILNAFLRFVHLDFLTREWLVNAKTALLAVCAMEIWQGMGFAMVIILAGLQTINKEYHEAAYIDGAGYFQRLRAITIPLVAQSLIVSGLLSMVSGMKVFGQIYVLTNGGPMDRTQVIATSIFKYFGSGLFGYSSAMGLVFTVIVTAASIAILSVTRKLEVEM</sequence>
<evidence type="ECO:0000256" key="6">
    <source>
        <dbReference type="ARBA" id="ARBA00023136"/>
    </source>
</evidence>
<gene>
    <name evidence="9" type="ORF">ACFQMJ_04840</name>
</gene>
<name>A0ABW2F7J2_9BACL</name>
<evidence type="ECO:0000256" key="3">
    <source>
        <dbReference type="ARBA" id="ARBA00022475"/>
    </source>
</evidence>
<feature type="transmembrane region" description="Helical" evidence="7">
    <location>
        <begin position="263"/>
        <end position="288"/>
    </location>
</feature>
<keyword evidence="6 7" id="KW-0472">Membrane</keyword>
<organism evidence="9 10">
    <name type="scientific">Cohnella cellulosilytica</name>
    <dbReference type="NCBI Taxonomy" id="986710"/>
    <lineage>
        <taxon>Bacteria</taxon>
        <taxon>Bacillati</taxon>
        <taxon>Bacillota</taxon>
        <taxon>Bacilli</taxon>
        <taxon>Bacillales</taxon>
        <taxon>Paenibacillaceae</taxon>
        <taxon>Cohnella</taxon>
    </lineage>
</organism>
<proteinExistence type="inferred from homology"/>
<evidence type="ECO:0000256" key="7">
    <source>
        <dbReference type="RuleBase" id="RU363032"/>
    </source>
</evidence>
<keyword evidence="3" id="KW-1003">Cell membrane</keyword>
<feature type="transmembrane region" description="Helical" evidence="7">
    <location>
        <begin position="12"/>
        <end position="40"/>
    </location>
</feature>
<dbReference type="Pfam" id="PF00528">
    <property type="entry name" value="BPD_transp_1"/>
    <property type="match status" value="1"/>
</dbReference>
<dbReference type="PANTHER" id="PTHR30193:SF37">
    <property type="entry name" value="INNER MEMBRANE ABC TRANSPORTER PERMEASE PROTEIN YCJO"/>
    <property type="match status" value="1"/>
</dbReference>
<evidence type="ECO:0000256" key="5">
    <source>
        <dbReference type="ARBA" id="ARBA00022989"/>
    </source>
</evidence>
<feature type="transmembrane region" description="Helical" evidence="7">
    <location>
        <begin position="109"/>
        <end position="130"/>
    </location>
</feature>
<dbReference type="InterPro" id="IPR035906">
    <property type="entry name" value="MetI-like_sf"/>
</dbReference>
<feature type="domain" description="ABC transmembrane type-1" evidence="8">
    <location>
        <begin position="72"/>
        <end position="285"/>
    </location>
</feature>
<feature type="transmembrane region" description="Helical" evidence="7">
    <location>
        <begin position="160"/>
        <end position="184"/>
    </location>
</feature>
<dbReference type="InterPro" id="IPR000515">
    <property type="entry name" value="MetI-like"/>
</dbReference>
<keyword evidence="4 7" id="KW-0812">Transmembrane</keyword>
<evidence type="ECO:0000256" key="1">
    <source>
        <dbReference type="ARBA" id="ARBA00004651"/>
    </source>
</evidence>
<dbReference type="SUPFAM" id="SSF161098">
    <property type="entry name" value="MetI-like"/>
    <property type="match status" value="1"/>
</dbReference>
<evidence type="ECO:0000313" key="9">
    <source>
        <dbReference type="EMBL" id="MFC7147855.1"/>
    </source>
</evidence>
<dbReference type="InterPro" id="IPR051393">
    <property type="entry name" value="ABC_transporter_permease"/>
</dbReference>
<dbReference type="PROSITE" id="PS50928">
    <property type="entry name" value="ABC_TM1"/>
    <property type="match status" value="1"/>
</dbReference>
<evidence type="ECO:0000259" key="8">
    <source>
        <dbReference type="PROSITE" id="PS50928"/>
    </source>
</evidence>
<accession>A0ABW2F7J2</accession>
<reference evidence="10" key="1">
    <citation type="journal article" date="2019" name="Int. J. Syst. Evol. Microbiol.">
        <title>The Global Catalogue of Microorganisms (GCM) 10K type strain sequencing project: providing services to taxonomists for standard genome sequencing and annotation.</title>
        <authorList>
            <consortium name="The Broad Institute Genomics Platform"/>
            <consortium name="The Broad Institute Genome Sequencing Center for Infectious Disease"/>
            <person name="Wu L."/>
            <person name="Ma J."/>
        </authorList>
    </citation>
    <scope>NUCLEOTIDE SEQUENCE [LARGE SCALE GENOMIC DNA]</scope>
    <source>
        <strain evidence="10">KCTC 12907</strain>
    </source>
</reference>
<keyword evidence="2 7" id="KW-0813">Transport</keyword>
<comment type="similarity">
    <text evidence="7">Belongs to the binding-protein-dependent transport system permease family.</text>
</comment>